<dbReference type="InterPro" id="IPR036273">
    <property type="entry name" value="CRAL/TRIO_N_dom_sf"/>
</dbReference>
<dbReference type="SUPFAM" id="SSF52087">
    <property type="entry name" value="CRAL/TRIO domain"/>
    <property type="match status" value="1"/>
</dbReference>
<dbReference type="Gene3D" id="1.10.8.20">
    <property type="entry name" value="N-terminal domain of phosphatidylinositol transfer protein sec14p"/>
    <property type="match status" value="1"/>
</dbReference>
<evidence type="ECO:0000313" key="3">
    <source>
        <dbReference type="Proteomes" id="UP000316759"/>
    </source>
</evidence>
<evidence type="ECO:0000259" key="1">
    <source>
        <dbReference type="PROSITE" id="PS50191"/>
    </source>
</evidence>
<dbReference type="CDD" id="cd00170">
    <property type="entry name" value="SEC14"/>
    <property type="match status" value="1"/>
</dbReference>
<dbReference type="PROSITE" id="PS50191">
    <property type="entry name" value="CRAL_TRIO"/>
    <property type="match status" value="1"/>
</dbReference>
<proteinExistence type="predicted"/>
<comment type="caution">
    <text evidence="2">The sequence shown here is derived from an EMBL/GenBank/DDBJ whole genome shotgun (WGS) entry which is preliminary data.</text>
</comment>
<dbReference type="STRING" id="46835.A0A504YET3"/>
<dbReference type="OrthoDB" id="6682367at2759"/>
<dbReference type="GO" id="GO:0016020">
    <property type="term" value="C:membrane"/>
    <property type="evidence" value="ECO:0007669"/>
    <property type="project" value="TreeGrafter"/>
</dbReference>
<dbReference type="InterPro" id="IPR036865">
    <property type="entry name" value="CRAL-TRIO_dom_sf"/>
</dbReference>
<gene>
    <name evidence="2" type="ORF">FGIG_03808</name>
</gene>
<accession>A0A504YET3</accession>
<keyword evidence="3" id="KW-1185">Reference proteome</keyword>
<dbReference type="GO" id="GO:1902936">
    <property type="term" value="F:phosphatidylinositol bisphosphate binding"/>
    <property type="evidence" value="ECO:0007669"/>
    <property type="project" value="TreeGrafter"/>
</dbReference>
<organism evidence="2 3">
    <name type="scientific">Fasciola gigantica</name>
    <name type="common">Giant liver fluke</name>
    <dbReference type="NCBI Taxonomy" id="46835"/>
    <lineage>
        <taxon>Eukaryota</taxon>
        <taxon>Metazoa</taxon>
        <taxon>Spiralia</taxon>
        <taxon>Lophotrochozoa</taxon>
        <taxon>Platyhelminthes</taxon>
        <taxon>Trematoda</taxon>
        <taxon>Digenea</taxon>
        <taxon>Plagiorchiida</taxon>
        <taxon>Echinostomata</taxon>
        <taxon>Echinostomatoidea</taxon>
        <taxon>Fasciolidae</taxon>
        <taxon>Fasciola</taxon>
    </lineage>
</organism>
<dbReference type="Gene3D" id="3.40.525.10">
    <property type="entry name" value="CRAL-TRIO lipid binding domain"/>
    <property type="match status" value="1"/>
</dbReference>
<dbReference type="Proteomes" id="UP000316759">
    <property type="component" value="Unassembled WGS sequence"/>
</dbReference>
<dbReference type="PANTHER" id="PTHR10174">
    <property type="entry name" value="ALPHA-TOCOPHEROL TRANSFER PROTEIN-RELATED"/>
    <property type="match status" value="1"/>
</dbReference>
<name>A0A504YET3_FASGI</name>
<evidence type="ECO:0000313" key="2">
    <source>
        <dbReference type="EMBL" id="TPP58805.1"/>
    </source>
</evidence>
<dbReference type="EMBL" id="SUNJ01011534">
    <property type="protein sequence ID" value="TPP58805.1"/>
    <property type="molecule type" value="Genomic_DNA"/>
</dbReference>
<sequence length="336" mass="39337">MAVAPKDTLPQNLRQKARKELHEDERHLRAHIESFQRWVNSLPHITYPKDPKLLLPFLRHAKYRHDKAQARLDNFCTLRASDLNGAPQWFHFPPVNDPIVNTYLKAGLMVELGRTKDDVLILLLRIAILFIRDKKLVGSWEPDILPMNLMRPLNYMNLERYLLDPVTQIAGYGLFLDMTGLNSRQLMHRKDKSEIKLEMKVFQEGLPLRVKHLIYYNEPAIVDVMFKLMDTWISDKIRQRMLRVKTNIDKAYDKVPGLKDLMPVEYGGKNGKLSDLIENHARRFREFYSKPPPWIGVRVDESKRPDSAKNYMREYKDVNVDIFGTKGTYISLDPGD</sequence>
<dbReference type="InterPro" id="IPR001251">
    <property type="entry name" value="CRAL-TRIO_dom"/>
</dbReference>
<dbReference type="Pfam" id="PF00650">
    <property type="entry name" value="CRAL_TRIO"/>
    <property type="match status" value="1"/>
</dbReference>
<protein>
    <recommendedName>
        <fullName evidence="1">CRAL-TRIO domain-containing protein</fullName>
    </recommendedName>
</protein>
<feature type="domain" description="CRAL-TRIO" evidence="1">
    <location>
        <begin position="96"/>
        <end position="274"/>
    </location>
</feature>
<dbReference type="SUPFAM" id="SSF46938">
    <property type="entry name" value="CRAL/TRIO N-terminal domain"/>
    <property type="match status" value="1"/>
</dbReference>
<reference evidence="2 3" key="1">
    <citation type="submission" date="2019-04" db="EMBL/GenBank/DDBJ databases">
        <title>Annotation for the trematode Fasciola gigantica.</title>
        <authorList>
            <person name="Choi Y.-J."/>
        </authorList>
    </citation>
    <scope>NUCLEOTIDE SEQUENCE [LARGE SCALE GENOMIC DNA]</scope>
    <source>
        <strain evidence="2">Uganda_cow_1</strain>
    </source>
</reference>
<dbReference type="AlphaFoldDB" id="A0A504YET3"/>
<dbReference type="PANTHER" id="PTHR10174:SF130">
    <property type="entry name" value="ALPHA-TOCOPHEROL TRANSFER PROTEIN-LIKE"/>
    <property type="match status" value="1"/>
</dbReference>